<gene>
    <name evidence="9" type="ORF">BN2156_04314</name>
</gene>
<dbReference type="Gene3D" id="1.10.630.10">
    <property type="entry name" value="Cytochrome P450"/>
    <property type="match status" value="1"/>
</dbReference>
<dbReference type="GO" id="GO:0020037">
    <property type="term" value="F:heme binding"/>
    <property type="evidence" value="ECO:0007669"/>
    <property type="project" value="InterPro"/>
</dbReference>
<dbReference type="SUPFAM" id="SSF48264">
    <property type="entry name" value="Cytochrome P450"/>
    <property type="match status" value="1"/>
</dbReference>
<dbReference type="GO" id="GO:0006707">
    <property type="term" value="P:cholesterol catabolic process"/>
    <property type="evidence" value="ECO:0007669"/>
    <property type="project" value="TreeGrafter"/>
</dbReference>
<keyword evidence="5 8" id="KW-0560">Oxidoreductase</keyword>
<evidence type="ECO:0000313" key="10">
    <source>
        <dbReference type="Proteomes" id="UP000199147"/>
    </source>
</evidence>
<dbReference type="RefSeq" id="WP_090516933.1">
    <property type="nucleotide sequence ID" value="NZ_CWKH01000002.1"/>
</dbReference>
<dbReference type="PANTHER" id="PTHR46696:SF4">
    <property type="entry name" value="BIOTIN BIOSYNTHESIS CYTOCHROME P450"/>
    <property type="match status" value="1"/>
</dbReference>
<dbReference type="InterPro" id="IPR017972">
    <property type="entry name" value="Cyt_P450_CS"/>
</dbReference>
<comment type="cofactor">
    <cofactor evidence="1">
        <name>heme</name>
        <dbReference type="ChEBI" id="CHEBI:30413"/>
    </cofactor>
</comment>
<dbReference type="GO" id="GO:0008395">
    <property type="term" value="F:steroid hydroxylase activity"/>
    <property type="evidence" value="ECO:0007669"/>
    <property type="project" value="TreeGrafter"/>
</dbReference>
<dbReference type="PANTHER" id="PTHR46696">
    <property type="entry name" value="P450, PUTATIVE (EUROFUNG)-RELATED"/>
    <property type="match status" value="1"/>
</dbReference>
<evidence type="ECO:0000256" key="6">
    <source>
        <dbReference type="ARBA" id="ARBA00023004"/>
    </source>
</evidence>
<evidence type="ECO:0000256" key="3">
    <source>
        <dbReference type="ARBA" id="ARBA00022617"/>
    </source>
</evidence>
<dbReference type="PROSITE" id="PS00086">
    <property type="entry name" value="CYTOCHROME_P450"/>
    <property type="match status" value="1"/>
</dbReference>
<dbReference type="Proteomes" id="UP000199147">
    <property type="component" value="Unassembled WGS sequence"/>
</dbReference>
<dbReference type="EMBL" id="CWKH01000002">
    <property type="protein sequence ID" value="CRZ17429.1"/>
    <property type="molecule type" value="Genomic_DNA"/>
</dbReference>
<proteinExistence type="inferred from homology"/>
<dbReference type="InterPro" id="IPR036396">
    <property type="entry name" value="Cyt_P450_sf"/>
</dbReference>
<keyword evidence="3 8" id="KW-0349">Heme</keyword>
<reference evidence="10" key="1">
    <citation type="submission" date="2015-07" db="EMBL/GenBank/DDBJ databases">
        <authorList>
            <person name="Urmite Genomes"/>
        </authorList>
    </citation>
    <scope>NUCLEOTIDE SEQUENCE [LARGE SCALE GENOMIC DNA]</scope>
    <source>
        <strain evidence="10">type strain: ATCC 49404</strain>
    </source>
</reference>
<evidence type="ECO:0000256" key="2">
    <source>
        <dbReference type="ARBA" id="ARBA00010617"/>
    </source>
</evidence>
<organism evidence="9 10">
    <name type="scientific">Mycolicibacterium neworleansense</name>
    <dbReference type="NCBI Taxonomy" id="146018"/>
    <lineage>
        <taxon>Bacteria</taxon>
        <taxon>Bacillati</taxon>
        <taxon>Actinomycetota</taxon>
        <taxon>Actinomycetes</taxon>
        <taxon>Mycobacteriales</taxon>
        <taxon>Mycobacteriaceae</taxon>
        <taxon>Mycolicibacterium</taxon>
    </lineage>
</organism>
<keyword evidence="6 8" id="KW-0408">Iron</keyword>
<dbReference type="InterPro" id="IPR001128">
    <property type="entry name" value="Cyt_P450"/>
</dbReference>
<keyword evidence="7 8" id="KW-0503">Monooxygenase</keyword>
<evidence type="ECO:0000256" key="8">
    <source>
        <dbReference type="RuleBase" id="RU000461"/>
    </source>
</evidence>
<dbReference type="GO" id="GO:0036199">
    <property type="term" value="F:cholest-4-en-3-one 26-monooxygenase activity"/>
    <property type="evidence" value="ECO:0007669"/>
    <property type="project" value="TreeGrafter"/>
</dbReference>
<dbReference type="PRINTS" id="PR00359">
    <property type="entry name" value="BP450"/>
</dbReference>
<dbReference type="STRING" id="146018.BN2156_04314"/>
<dbReference type="InterPro" id="IPR002397">
    <property type="entry name" value="Cyt_P450_B"/>
</dbReference>
<comment type="similarity">
    <text evidence="2 8">Belongs to the cytochrome P450 family.</text>
</comment>
<evidence type="ECO:0000256" key="4">
    <source>
        <dbReference type="ARBA" id="ARBA00022723"/>
    </source>
</evidence>
<dbReference type="AlphaFoldDB" id="A0A0H5S833"/>
<keyword evidence="4 8" id="KW-0479">Metal-binding</keyword>
<evidence type="ECO:0000256" key="7">
    <source>
        <dbReference type="ARBA" id="ARBA00023033"/>
    </source>
</evidence>
<dbReference type="GO" id="GO:0005506">
    <property type="term" value="F:iron ion binding"/>
    <property type="evidence" value="ECO:0007669"/>
    <property type="project" value="InterPro"/>
</dbReference>
<name>A0A0H5S833_9MYCO</name>
<dbReference type="Pfam" id="PF00067">
    <property type="entry name" value="p450"/>
    <property type="match status" value="1"/>
</dbReference>
<evidence type="ECO:0000313" key="9">
    <source>
        <dbReference type="EMBL" id="CRZ17429.1"/>
    </source>
</evidence>
<accession>A0A0H5S833</accession>
<keyword evidence="10" id="KW-1185">Reference proteome</keyword>
<sequence length="439" mass="48485">MTGIQDFFRDESLVPDPYPFLAGLRGRCPVLREPHQNVVMVTGYDEAVAVFGNAETFSSATSVTGPFPGFPVALEGRSDEEVSELIDRHRDELPMSDQITTFDPPTHGRHRALLMGLITPKRLKQNEDFMWRLADQTLEPYLARGGGEFIGFAGPFTLLVIADLLGVPEDDRAEFAARMGGHDQAGIGSTAEEAVEQNPLAYLYEKFSAYIADRRENPRQDTLTEMAAAKFPDGSTPEVIDVVRLAANLYLAGQETTVRLLSSALKLLAERQDLQDLLRAEPARIPNFIEEALRWESPIKGDFRLARSATTIGEVEVPAGATLMVCNGAANRDPRQFENPDTFDVHRPNARRHIAFGRGVHSCPGAPLARAEARVCLERILARTTQIRLSEAEHGPEGDRRFEYVPTYILRGLTELHLELTVDHTALRTRAAADSGIGS</sequence>
<dbReference type="OrthoDB" id="502624at2"/>
<evidence type="ECO:0000256" key="1">
    <source>
        <dbReference type="ARBA" id="ARBA00001971"/>
    </source>
</evidence>
<protein>
    <submittedName>
        <fullName evidence="9">Cytochrome P450</fullName>
    </submittedName>
</protein>
<evidence type="ECO:0000256" key="5">
    <source>
        <dbReference type="ARBA" id="ARBA00023002"/>
    </source>
</evidence>